<dbReference type="InterPro" id="IPR031346">
    <property type="entry name" value="DUF2154_N"/>
</dbReference>
<keyword evidence="3" id="KW-1185">Reference proteome</keyword>
<protein>
    <recommendedName>
        <fullName evidence="1">DUF2154 domain-containing protein</fullName>
    </recommendedName>
</protein>
<dbReference type="KEGG" id="alam:RT761_02806"/>
<proteinExistence type="predicted"/>
<dbReference type="Pfam" id="PF17115">
    <property type="entry name" value="Toast_rack_N"/>
    <property type="match status" value="1"/>
</dbReference>
<feature type="domain" description="DUF2154" evidence="1">
    <location>
        <begin position="26"/>
        <end position="117"/>
    </location>
</feature>
<sequence length="134" mass="14942">MPYAFFPQLVAAEELIIENPVIEVGDAQVVNTTIEISFGDIAITGGATKLMEGEFRYSSPEWKPLISYQVKNAVGELNVEIPTNINFSLFSFKDKTYKTLIHLSDELPMNLFFKVGAGKSQLDLASMELENPKH</sequence>
<evidence type="ECO:0000313" key="3">
    <source>
        <dbReference type="Proteomes" id="UP000594463"/>
    </source>
</evidence>
<gene>
    <name evidence="2" type="ORF">RT761_02806</name>
</gene>
<evidence type="ECO:0000259" key="1">
    <source>
        <dbReference type="Pfam" id="PF17115"/>
    </source>
</evidence>
<reference evidence="2 3" key="1">
    <citation type="journal article" date="2021" name="Nat. Commun.">
        <title>Isolation of a member of the candidate phylum Atribacteria reveals a unique cell membrane structure.</title>
        <authorList>
            <person name="Taiki K."/>
            <person name="Nobu M.K."/>
            <person name="Kusada H."/>
            <person name="Meng X.-Y."/>
            <person name="Hosoki N."/>
            <person name="Uematsu K."/>
            <person name="Yoshioka H."/>
            <person name="Kamagata Y."/>
            <person name="Tamaki H."/>
        </authorList>
    </citation>
    <scope>NUCLEOTIDE SEQUENCE [LARGE SCALE GENOMIC DNA]</scope>
    <source>
        <strain evidence="2 3">RT761</strain>
    </source>
</reference>
<name>A0A7T1AP98_ATRLM</name>
<organism evidence="2 3">
    <name type="scientific">Atribacter laminatus</name>
    <dbReference type="NCBI Taxonomy" id="2847778"/>
    <lineage>
        <taxon>Bacteria</taxon>
        <taxon>Pseudomonadati</taxon>
        <taxon>Atribacterota</taxon>
        <taxon>Atribacteria</taxon>
        <taxon>Atribacterales</taxon>
        <taxon>Atribacteraceae</taxon>
        <taxon>Atribacter</taxon>
    </lineage>
</organism>
<accession>A0A7T1AP98</accession>
<evidence type="ECO:0000313" key="2">
    <source>
        <dbReference type="EMBL" id="QPM69573.1"/>
    </source>
</evidence>
<dbReference type="AlphaFoldDB" id="A0A7T1AP98"/>
<dbReference type="EMBL" id="CP065383">
    <property type="protein sequence ID" value="QPM69573.1"/>
    <property type="molecule type" value="Genomic_DNA"/>
</dbReference>
<dbReference type="Proteomes" id="UP000594463">
    <property type="component" value="Chromosome"/>
</dbReference>